<dbReference type="PANTHER" id="PTHR23150:SF19">
    <property type="entry name" value="FORMYLGLYCINE-GENERATING ENZYME"/>
    <property type="match status" value="1"/>
</dbReference>
<dbReference type="PROSITE" id="PS50837">
    <property type="entry name" value="NACHT"/>
    <property type="match status" value="1"/>
</dbReference>
<feature type="transmembrane region" description="Helical" evidence="1">
    <location>
        <begin position="107"/>
        <end position="127"/>
    </location>
</feature>
<dbReference type="PANTHER" id="PTHR23150">
    <property type="entry name" value="SULFATASE MODIFYING FACTOR 1, 2"/>
    <property type="match status" value="1"/>
</dbReference>
<dbReference type="Pfam" id="PF03781">
    <property type="entry name" value="FGE-sulfatase"/>
    <property type="match status" value="2"/>
</dbReference>
<comment type="caution">
    <text evidence="3">The sequence shown here is derived from an EMBL/GenBank/DDBJ whole genome shotgun (WGS) entry which is preliminary data.</text>
</comment>
<organism evidence="3 4">
    <name type="scientific">Aetokthonos hydrillicola Thurmond2011</name>
    <dbReference type="NCBI Taxonomy" id="2712845"/>
    <lineage>
        <taxon>Bacteria</taxon>
        <taxon>Bacillati</taxon>
        <taxon>Cyanobacteriota</taxon>
        <taxon>Cyanophyceae</taxon>
        <taxon>Nostocales</taxon>
        <taxon>Hapalosiphonaceae</taxon>
        <taxon>Aetokthonos</taxon>
    </lineage>
</organism>
<protein>
    <submittedName>
        <fullName evidence="3">SUMF1/EgtB/PvdO family nonheme iron enzyme</fullName>
    </submittedName>
</protein>
<sequence length="1214" mass="138498">MPSPEQRRKLRDALIHAFPDKSSLEQLLDYRLDKNLNQITKDSNLEEITSELIKRAAAEGWFIDLVRAAQKERPKNSSLQAIAQEILSNHGTTSNNISPVYLVKTSIYWLGLLVVGGGLFATIHFAISRQFPEAFISLSLTVILTLFIVVANFFSQVLNRLLKKWELEQEQLASRFADAIWSETEVLFWKFTSPFKEQYYQNLIYKCRDFRTQGLKTKGPFTLDLEKVFVPLRIAPESLDKISAAIIQASGQANNHSIWNFLVAGKKEPAYRRIVIIGSPGSGKTTLLEHLTLTYAKNTQRRQHPQAPTLIPILLYLRDVQYIIEREQPSLVILLEKQKLLPSVRWFENILHRQQCLVMLDGLDEVADSNIRKSVSRWINQQMQDYPNAIFLLTSRPFGYKSAPVQAITTIVNVQPFNLDQMQIFIHNWYLQNEVMGRLGKDDIGVRQKAQNNSQDLINRIKNYPPLTKMALNPLLLTMIATVHCYRGALPGRRVELYAEICDVLLGKRQEDKGIVDKLSADQKKVVLQVLAFELMHRETREFTPDLGSSIIATELAKVVGSYSDSQDFIKKIETISGLLVEREKGVYEFAHKSFQEYLAAIHIRKINQEQILISNINNSWWDETIRLYAAQTDATSLIRAALATPTVNSLKIALDCQEEGLSVEPEVRQQLTDKLEAGLESKESEIFKLAVQVKLARRLSSLSRVDEQIEIDSTYVTCAEYQLFLQQADESCKPQDWLSNRFPDGNAKTPITKISWTNALAFCSWLNLNADFLNRNSIEDNGVYYYRLPTLAETQNYLPKEYKDLGCWTIDGGYQGEKSIRLVKNRVEQDYIKIVNELAAGNWAKAAQESVQVMLKLANREDEGAFDVAAIEKIPRSCLSTIYQLWVQFTSASGGSPCSWLLNASSNSKEIFSALVQKHHHYGIECSPPLFAFNVVTVNAKGQEIQWERRQAEYFTENLGNNVILEIVAIPGGTFLMGSPEDEAERYDTESPQHEVTVPPFFMGKYPVTQAQWRTVATFPQVNRELNPNPSYFKGDNLPVEQISWYEALEFCDRISKHTKRHYRLPSEAEWEYACRAGTTTPFHFGETITPELVNYHGEYTYGSAQKGVHREKTTVVGSFNVANAFGLYDMHGNVWEWCADCWQENYKESSADGGPWISHEINDKDFQHRMLRGGSWSFNPWYCRSACRLNDDGPDNRSNFIGFRVVVSGART</sequence>
<dbReference type="InterPro" id="IPR045430">
    <property type="entry name" value="EAD1"/>
</dbReference>
<evidence type="ECO:0000256" key="1">
    <source>
        <dbReference type="SAM" id="Phobius"/>
    </source>
</evidence>
<dbReference type="AlphaFoldDB" id="A0AAP5I7C7"/>
<feature type="domain" description="NACHT" evidence="2">
    <location>
        <begin position="272"/>
        <end position="397"/>
    </location>
</feature>
<dbReference type="SUPFAM" id="SSF52540">
    <property type="entry name" value="P-loop containing nucleoside triphosphate hydrolases"/>
    <property type="match status" value="1"/>
</dbReference>
<name>A0AAP5I7C7_9CYAN</name>
<dbReference type="InterPro" id="IPR008629">
    <property type="entry name" value="GUN4-like"/>
</dbReference>
<dbReference type="Gene3D" id="3.40.50.300">
    <property type="entry name" value="P-loop containing nucleotide triphosphate hydrolases"/>
    <property type="match status" value="1"/>
</dbReference>
<dbReference type="InterPro" id="IPR007111">
    <property type="entry name" value="NACHT_NTPase"/>
</dbReference>
<dbReference type="InterPro" id="IPR037215">
    <property type="entry name" value="GUN4-like_sf"/>
</dbReference>
<evidence type="ECO:0000313" key="4">
    <source>
        <dbReference type="Proteomes" id="UP000667802"/>
    </source>
</evidence>
<dbReference type="InterPro" id="IPR051043">
    <property type="entry name" value="Sulfatase_Mod_Factor_Kinase"/>
</dbReference>
<feature type="transmembrane region" description="Helical" evidence="1">
    <location>
        <begin position="134"/>
        <end position="154"/>
    </location>
</feature>
<dbReference type="SUPFAM" id="SSF56436">
    <property type="entry name" value="C-type lectin-like"/>
    <property type="match status" value="2"/>
</dbReference>
<keyword evidence="4" id="KW-1185">Reference proteome</keyword>
<dbReference type="Gene3D" id="3.90.1580.10">
    <property type="entry name" value="paralog of FGE (formylglycine-generating enzyme)"/>
    <property type="match status" value="2"/>
</dbReference>
<dbReference type="RefSeq" id="WP_208344261.1">
    <property type="nucleotide sequence ID" value="NZ_CAWQFN010000487.1"/>
</dbReference>
<accession>A0AAP5I7C7</accession>
<gene>
    <name evidence="3" type="ORF">G7B40_016765</name>
</gene>
<dbReference type="InterPro" id="IPR005532">
    <property type="entry name" value="SUMF_dom"/>
</dbReference>
<evidence type="ECO:0000313" key="3">
    <source>
        <dbReference type="EMBL" id="MDR9896201.1"/>
    </source>
</evidence>
<dbReference type="Pfam" id="PF19955">
    <property type="entry name" value="EAD1"/>
    <property type="match status" value="1"/>
</dbReference>
<dbReference type="Proteomes" id="UP000667802">
    <property type="component" value="Unassembled WGS sequence"/>
</dbReference>
<keyword evidence="1" id="KW-0472">Membrane</keyword>
<dbReference type="EMBL" id="JAALHA020000007">
    <property type="protein sequence ID" value="MDR9896201.1"/>
    <property type="molecule type" value="Genomic_DNA"/>
</dbReference>
<dbReference type="Gene3D" id="1.25.40.620">
    <property type="match status" value="1"/>
</dbReference>
<reference evidence="4" key="1">
    <citation type="journal article" date="2021" name="Science">
        <title>Hunting the eagle killer: A cyanobacterial neurotoxin causes vacuolar myelinopathy.</title>
        <authorList>
            <person name="Breinlinger S."/>
            <person name="Phillips T.J."/>
            <person name="Haram B.N."/>
            <person name="Mares J."/>
            <person name="Martinez Yerena J.A."/>
            <person name="Hrouzek P."/>
            <person name="Sobotka R."/>
            <person name="Henderson W.M."/>
            <person name="Schmieder P."/>
            <person name="Williams S.M."/>
            <person name="Lauderdale J.D."/>
            <person name="Wilde H.D."/>
            <person name="Gerrin W."/>
            <person name="Kust A."/>
            <person name="Washington J.W."/>
            <person name="Wagner C."/>
            <person name="Geier B."/>
            <person name="Liebeke M."/>
            <person name="Enke H."/>
            <person name="Niedermeyer T.H.J."/>
            <person name="Wilde S.B."/>
        </authorList>
    </citation>
    <scope>NUCLEOTIDE SEQUENCE [LARGE SCALE GENOMIC DNA]</scope>
    <source>
        <strain evidence="4">Thurmond2011</strain>
    </source>
</reference>
<dbReference type="Pfam" id="PF05419">
    <property type="entry name" value="GUN4"/>
    <property type="match status" value="1"/>
</dbReference>
<dbReference type="Pfam" id="PF05729">
    <property type="entry name" value="NACHT"/>
    <property type="match status" value="1"/>
</dbReference>
<dbReference type="InterPro" id="IPR016187">
    <property type="entry name" value="CTDL_fold"/>
</dbReference>
<keyword evidence="1" id="KW-0812">Transmembrane</keyword>
<evidence type="ECO:0000259" key="2">
    <source>
        <dbReference type="PROSITE" id="PS50837"/>
    </source>
</evidence>
<dbReference type="GO" id="GO:0120147">
    <property type="term" value="F:formylglycine-generating oxidase activity"/>
    <property type="evidence" value="ECO:0007669"/>
    <property type="project" value="TreeGrafter"/>
</dbReference>
<dbReference type="SUPFAM" id="SSF140869">
    <property type="entry name" value="GUN4-like"/>
    <property type="match status" value="1"/>
</dbReference>
<dbReference type="InterPro" id="IPR042095">
    <property type="entry name" value="SUMF_sf"/>
</dbReference>
<keyword evidence="1" id="KW-1133">Transmembrane helix</keyword>
<dbReference type="InterPro" id="IPR027417">
    <property type="entry name" value="P-loop_NTPase"/>
</dbReference>
<proteinExistence type="predicted"/>